<dbReference type="SUPFAM" id="SSF47336">
    <property type="entry name" value="ACP-like"/>
    <property type="match status" value="3"/>
</dbReference>
<dbReference type="InterPro" id="IPR023213">
    <property type="entry name" value="CAT-like_dom_sf"/>
</dbReference>
<dbReference type="Pfam" id="PF13193">
    <property type="entry name" value="AMP-binding_C"/>
    <property type="match status" value="1"/>
</dbReference>
<dbReference type="GO" id="GO:0044550">
    <property type="term" value="P:secondary metabolite biosynthetic process"/>
    <property type="evidence" value="ECO:0007669"/>
    <property type="project" value="TreeGrafter"/>
</dbReference>
<dbReference type="PROSITE" id="PS50075">
    <property type="entry name" value="CARRIER"/>
    <property type="match status" value="3"/>
</dbReference>
<keyword evidence="4" id="KW-0597">Phosphoprotein</keyword>
<protein>
    <submittedName>
        <fullName evidence="9">Amino acid adenylation domain-containing protein/thioester reductase-like protein</fullName>
    </submittedName>
</protein>
<dbReference type="CDD" id="cd19535">
    <property type="entry name" value="Cyc_NRPS"/>
    <property type="match status" value="1"/>
</dbReference>
<keyword evidence="5" id="KW-0436">Ligase</keyword>
<dbReference type="InterPro" id="IPR000873">
    <property type="entry name" value="AMP-dep_synth/lig_dom"/>
</dbReference>
<evidence type="ECO:0000256" key="7">
    <source>
        <dbReference type="SAM" id="Coils"/>
    </source>
</evidence>
<keyword evidence="10" id="KW-1185">Reference proteome</keyword>
<dbReference type="PANTHER" id="PTHR45527:SF10">
    <property type="entry name" value="PYOCHELIN SYNTHASE PCHF"/>
    <property type="match status" value="1"/>
</dbReference>
<dbReference type="SUPFAM" id="SSF51735">
    <property type="entry name" value="NAD(P)-binding Rossmann-fold domains"/>
    <property type="match status" value="1"/>
</dbReference>
<dbReference type="GO" id="GO:0031177">
    <property type="term" value="F:phosphopantetheine binding"/>
    <property type="evidence" value="ECO:0007669"/>
    <property type="project" value="InterPro"/>
</dbReference>
<dbReference type="InterPro" id="IPR036736">
    <property type="entry name" value="ACP-like_sf"/>
</dbReference>
<name>A0A2S6HS33_9FIRM</name>
<dbReference type="InterPro" id="IPR020845">
    <property type="entry name" value="AMP-binding_CS"/>
</dbReference>
<dbReference type="GO" id="GO:0005737">
    <property type="term" value="C:cytoplasm"/>
    <property type="evidence" value="ECO:0007669"/>
    <property type="project" value="TreeGrafter"/>
</dbReference>
<keyword evidence="7" id="KW-0175">Coiled coil</keyword>
<dbReference type="NCBIfam" id="TIGR01733">
    <property type="entry name" value="AA-adenyl-dom"/>
    <property type="match status" value="2"/>
</dbReference>
<dbReference type="InterPro" id="IPR025110">
    <property type="entry name" value="AMP-bd_C"/>
</dbReference>
<keyword evidence="6" id="KW-0045">Antibiotic biosynthesis</keyword>
<dbReference type="SUPFAM" id="SSF56801">
    <property type="entry name" value="Acetyl-CoA synthetase-like"/>
    <property type="match status" value="3"/>
</dbReference>
<dbReference type="InterPro" id="IPR013120">
    <property type="entry name" value="FAR_NAD-bd"/>
</dbReference>
<dbReference type="InterPro" id="IPR045851">
    <property type="entry name" value="AMP-bd_C_sf"/>
</dbReference>
<dbReference type="InterPro" id="IPR006162">
    <property type="entry name" value="Ppantetheine_attach_site"/>
</dbReference>
<evidence type="ECO:0000256" key="5">
    <source>
        <dbReference type="ARBA" id="ARBA00022598"/>
    </source>
</evidence>
<evidence type="ECO:0000256" key="6">
    <source>
        <dbReference type="ARBA" id="ARBA00023194"/>
    </source>
</evidence>
<organism evidence="9 10">
    <name type="scientific">Lacrimispora xylanisolvens</name>
    <dbReference type="NCBI Taxonomy" id="384636"/>
    <lineage>
        <taxon>Bacteria</taxon>
        <taxon>Bacillati</taxon>
        <taxon>Bacillota</taxon>
        <taxon>Clostridia</taxon>
        <taxon>Lachnospirales</taxon>
        <taxon>Lachnospiraceae</taxon>
        <taxon>Lacrimispora</taxon>
    </lineage>
</organism>
<dbReference type="Gene3D" id="3.40.50.720">
    <property type="entry name" value="NAD(P)-binding Rossmann-like Domain"/>
    <property type="match status" value="1"/>
</dbReference>
<keyword evidence="3" id="KW-0596">Phosphopantetheine</keyword>
<dbReference type="InterPro" id="IPR036291">
    <property type="entry name" value="NAD(P)-bd_dom_sf"/>
</dbReference>
<dbReference type="OrthoDB" id="4317020at2"/>
<gene>
    <name evidence="9" type="ORF">BXY41_10690</name>
</gene>
<evidence type="ECO:0000256" key="1">
    <source>
        <dbReference type="ARBA" id="ARBA00001957"/>
    </source>
</evidence>
<dbReference type="EMBL" id="PTJA01000006">
    <property type="protein sequence ID" value="PPK80500.1"/>
    <property type="molecule type" value="Genomic_DNA"/>
</dbReference>
<dbReference type="InterPro" id="IPR010071">
    <property type="entry name" value="AA_adenyl_dom"/>
</dbReference>
<dbReference type="InterPro" id="IPR057737">
    <property type="entry name" value="Condensation_MtbB-like"/>
</dbReference>
<feature type="coiled-coil region" evidence="7">
    <location>
        <begin position="2691"/>
        <end position="2754"/>
    </location>
</feature>
<evidence type="ECO:0000313" key="10">
    <source>
        <dbReference type="Proteomes" id="UP000237749"/>
    </source>
</evidence>
<feature type="domain" description="Carrier" evidence="8">
    <location>
        <begin position="549"/>
        <end position="623"/>
    </location>
</feature>
<comment type="caution">
    <text evidence="9">The sequence shown here is derived from an EMBL/GenBank/DDBJ whole genome shotgun (WGS) entry which is preliminary data.</text>
</comment>
<dbReference type="RefSeq" id="WP_104437200.1">
    <property type="nucleotide sequence ID" value="NZ_PTJA01000006.1"/>
</dbReference>
<dbReference type="InterPro" id="IPR009081">
    <property type="entry name" value="PP-bd_ACP"/>
</dbReference>
<evidence type="ECO:0000259" key="8">
    <source>
        <dbReference type="PROSITE" id="PS50075"/>
    </source>
</evidence>
<dbReference type="Gene3D" id="3.30.559.10">
    <property type="entry name" value="Chloramphenicol acetyltransferase-like domain"/>
    <property type="match status" value="2"/>
</dbReference>
<dbReference type="Pfam" id="PF00668">
    <property type="entry name" value="Condensation"/>
    <property type="match status" value="2"/>
</dbReference>
<dbReference type="Proteomes" id="UP000237749">
    <property type="component" value="Unassembled WGS sequence"/>
</dbReference>
<dbReference type="Gene3D" id="1.10.1200.10">
    <property type="entry name" value="ACP-like"/>
    <property type="match status" value="3"/>
</dbReference>
<dbReference type="GO" id="GO:0008610">
    <property type="term" value="P:lipid biosynthetic process"/>
    <property type="evidence" value="ECO:0007669"/>
    <property type="project" value="UniProtKB-ARBA"/>
</dbReference>
<dbReference type="Pfam" id="PF07993">
    <property type="entry name" value="NAD_binding_4"/>
    <property type="match status" value="1"/>
</dbReference>
<dbReference type="FunFam" id="3.30.559.10:FF:000023">
    <property type="entry name" value="Non-ribosomal peptide synthetase"/>
    <property type="match status" value="1"/>
</dbReference>
<dbReference type="PROSITE" id="PS00455">
    <property type="entry name" value="AMP_BINDING"/>
    <property type="match status" value="2"/>
</dbReference>
<accession>A0A2S6HS33</accession>
<dbReference type="Pfam" id="PF00501">
    <property type="entry name" value="AMP-binding"/>
    <property type="match status" value="3"/>
</dbReference>
<dbReference type="SUPFAM" id="SSF52777">
    <property type="entry name" value="CoA-dependent acyltransferases"/>
    <property type="match status" value="4"/>
</dbReference>
<dbReference type="GO" id="GO:0043041">
    <property type="term" value="P:amino acid activation for nonribosomal peptide biosynthetic process"/>
    <property type="evidence" value="ECO:0007669"/>
    <property type="project" value="TreeGrafter"/>
</dbReference>
<reference evidence="9 10" key="1">
    <citation type="submission" date="2018-02" db="EMBL/GenBank/DDBJ databases">
        <title>Genomic Encyclopedia of Archaeal and Bacterial Type Strains, Phase II (KMG-II): from individual species to whole genera.</title>
        <authorList>
            <person name="Goeker M."/>
        </authorList>
    </citation>
    <scope>NUCLEOTIDE SEQUENCE [LARGE SCALE GENOMIC DNA]</scope>
    <source>
        <strain evidence="9 10">DSM 3808</strain>
    </source>
</reference>
<dbReference type="Pfam" id="PF00550">
    <property type="entry name" value="PP-binding"/>
    <property type="match status" value="3"/>
</dbReference>
<dbReference type="PANTHER" id="PTHR45527">
    <property type="entry name" value="NONRIBOSOMAL PEPTIDE SYNTHETASE"/>
    <property type="match status" value="1"/>
</dbReference>
<dbReference type="InterPro" id="IPR042099">
    <property type="entry name" value="ANL_N_sf"/>
</dbReference>
<feature type="domain" description="Carrier" evidence="8">
    <location>
        <begin position="1590"/>
        <end position="1665"/>
    </location>
</feature>
<dbReference type="InterPro" id="IPR020806">
    <property type="entry name" value="PKS_PP-bd"/>
</dbReference>
<dbReference type="SMART" id="SM00823">
    <property type="entry name" value="PKS_PP"/>
    <property type="match status" value="3"/>
</dbReference>
<sequence length="3132" mass="356705">MKSHLRGKSITIKAPFHTLPDYMERARDDGFIVFADRKGEESRLRFKEIRKKAKQLGCVMLEMGMKKGDKLVFQISDPQSFIISFWACLYTGIIAVPVTTAAEIKTANINKKLEAVLEKLEWPRLILEEELLCTLGEDVKARGNILIYEEMKKQAESSILLFCPEQITGEDTAYIQFSSGSTNSPKGVVLKHSNIIYNVEQIGRRLNLTEKDVSESWMPLTHDMGLVGFHITTFCRGMNQIILSPMNFIKNPTYFYQKVKEYKTTIMGMPNFAFDWSVKMVKEKHLRTLDLSSIRAVLNGAEPINIHSIKRFNERFAACGLDPNAMLPVYGMAEACIGVTIPHCGDRLVEVKKSPAEKKGYVAVGEPLDGIDVKITDENEEILEDGQIGDILIHGPNLTCGYYDSALINEESFSNGYLKTGDMGFIKNGRLFITGRKKDMFFINGQNCYLSDLDIVLSESGIKDCAAVYDEEENELIVFVKHLGIGEKALETERKIKEVVQRTFQISVRSVLTVNNIPKTTSGKVQRYHLLNDYRKTFKNNEIIWGKREEGSTISEPLARMWRQILDAEPADTNSFFDLGGDSIKLIALLSEIEETFGVEIEVEDFLKQPYFTYLNTCVSEKKDTVRNDAADKKIRELPDTIPATELQKAYLIGREEGIATKVLYELSTSWEIDRLEKAVNCMIRSQPALRLRISREGFMHADKTGDWYCIKTMDLSHMTEEEKANALDQEFELQKRKVFDTEKETLFTIQAIKMREGDTRLLIQMDMLIADGMSLKLFVDGIADYYQHENQSDQEDPRFFLYCLEKQEEKHSRQYNKDRMYWLDRLEQFPSAPPLAVNHIPQENTQGFGRKTVTIDKPSWDKIKEELKKYSVTPSVLIMSLYAKILGLYSGSSRFTLNVPVFNRKSTRGMIDAIGDFTSVLLLDIDLSRENLLDLCSSVQKNMLEALMHKSFDGIEFMREIAKVRGTKEASFPVVFTSLLSDAFELNLDKIGCMVRGYSQTSQVELDCQAYEEKGSLVINWDYKKGVFEGNILERMFSLFYYDLAGLCTDTGFSSGISDRGFLKRLLHQDIEMIHAYNATEEDIPYVSLNQLLIQAYGKYKDKAILSCGEKTMSYERLWEKSGRVKNYLKMKGVKAGSNVAVIGTRDFDTVINILGVIRSGAAYIPIDEIQPEERRKLILEKSSSSVILERNMDYSHFEDDGEQEEPVSSPDDIAYIIFTSGSTGQPKGVYVKHGAVVNTILDINRKFQVSDQDVIACVSSIGFDLSVYDIFGALISGAELALIPDVHDTEQMMTILSERGVTVWNSVPALFQMLTDCLKNDRSESEEYFDDYLESGDTFRRLLSLKLVMLSGDWIPKNLIQEAYGYFENCRMVSLGGATEASVWSIYYDIKEVKNQWTSIPYGYPLANQNIYLLDEADDFVPVGVKGQICIGGTGVAEGYYQDQEKTDAAFYKKEGLGRIYHTGDYGVFSEEGCILFLGRKDGQIKINGFRIELGEIENAIKGLPYVSNAAALVHEYKSGVKSVCAYVCTSETISERKVRDDLSSILPYYMIPSAVVFLERIPLTGNGKLDRKSLPVIKEPGELMDREPQTQTQKDLYEIWKKYLKTDHLSVSRPFMELGGDSLTMISVVHEIKSKFGLEVPFREFMMGGSIESIAEFIESSRKKGAAGLREYTAVTGKTEERYDCFPLTDIQRSYLVGRSSGLKMGGVSTHAYYEVENDFDIPRLTRSINKVICANPMLRAVVNSDGTQQILENPGWFEIKELDLTGLTSEEKEEILGKAREEYSHKVFEQNKFPLFDFLAYRLAEDRVRLLAGFDLLIADGISMRILIREVMRLYEDEHIVLSENTFTFRDYILSVEEMKKSPYYKTAEDYWKKQAKCFSGAPDLPMIQTPDEIEKPVFRRLIHKISTEKWQALKEKIKGHSFTASTFLMTLYGRILAAYSNRNTVTLNVTVFTRFPFDQAVKNMIGDFTSVMLLDINGESVELWEECLNVQRKITENLEHMEYDGVSVIREVSKRQNRVGELLFPFVFTGMIFENEDGISLENMGKLVYSVSQTSQVYLDCQVMTGSDGLSITWDYAQQLFDPVMMERMFERFTAIIEAAGEGSMLSERESAFVDQYNQTDCDMESITLTEAFEKQVLLRGDHIALVTGEGTYTYQMINDMAEKMAAGLKRRGLRNGDKAAVYEYRNAQTIVAILAVLKCGGVYVPISPGIPENRKEYILENSGSKLEITADLAEELKQESGCLHKEIETGADDTAYIIYTSGSTGVPKGVVITHREAMNTILDVNRRFEITENDRILGVSSFTFDLSVYDIFGTFAAGAALILAGDNKNTEELNRLVSEEEVTVWNSVPALFELLLSVRETAEENYFDEINQELEVKFEQTESLRIVMLSGDYIPVDLPDRIRNRYENARVISLGGATEGSIWSIYYPVNRVEPTWTTIPYGYPLGNQKLYILNDNQKICPIGVPGEIVIGGAGVAQGYCNDPEKTSRSFLETASLGRIYRTGDMGVLTEKGYIDFLGRRDNQVKINGYRVELGEIESAMLRFEGVKRAVGTVSADNRNRLIACFTSDEKIPVERIREFLTDNLPYYMIPALIRQIETIPLTANGKIDRKQLSYMDKLPDERIVLAPETENQKILYQYFKEVLGVDQFSIKDNFFELGGDSMKGISLYNKINEVFEADMNLIFRYQTVEALAARLIKRKSDYKEERLKQFKQQYVAAADTLDAQKKLAEDYNTYLNNAEKKLKTFKTRGSKDYKAVLLTGGTGYLGANLMETLLTTTDTLIFALVRGDDYINRLKENLIFYFGEAFYSRYRNRIVAFQGDLSQEMLGQKKDGYESLCHTVDAVFHCAGKVEHFGKYEDFYRSNVKSVENLLKFSMEGKQKELCHMSTTRVMESIESNDMEVLFHEDYKGINGNTEELYVRSKKEAEDLIEEYRKKGALVKIFRIGTIVFDARNGKFQRNIDFNSFYLIMQAFFELGAMPNVDATLLDFTFVDECSRAIVKLAMEKEVKNGIYHIYNENKLGMYEFYDKLKHAGMKENLEIMEFSQFFDFVYESYKKESLEDCINTLLLHSSAYMSLEGAMRVIVNDYTRGILESMGFKWSRVSEEHIRGMLEYGKKIGFFKKEVIV</sequence>
<evidence type="ECO:0000313" key="9">
    <source>
        <dbReference type="EMBL" id="PPK80500.1"/>
    </source>
</evidence>
<dbReference type="GO" id="GO:0017000">
    <property type="term" value="P:antibiotic biosynthetic process"/>
    <property type="evidence" value="ECO:0007669"/>
    <property type="project" value="UniProtKB-KW"/>
</dbReference>
<evidence type="ECO:0000256" key="2">
    <source>
        <dbReference type="ARBA" id="ARBA00004924"/>
    </source>
</evidence>
<dbReference type="NCBIfam" id="NF003417">
    <property type="entry name" value="PRK04813.1"/>
    <property type="match status" value="3"/>
</dbReference>
<comment type="pathway">
    <text evidence="2">Siderophore biosynthesis.</text>
</comment>
<proteinExistence type="predicted"/>
<dbReference type="Gene3D" id="3.40.50.12780">
    <property type="entry name" value="N-terminal domain of ligase-like"/>
    <property type="match status" value="3"/>
</dbReference>
<evidence type="ECO:0000256" key="4">
    <source>
        <dbReference type="ARBA" id="ARBA00022553"/>
    </source>
</evidence>
<dbReference type="GO" id="GO:0016874">
    <property type="term" value="F:ligase activity"/>
    <property type="evidence" value="ECO:0007669"/>
    <property type="project" value="UniProtKB-KW"/>
</dbReference>
<dbReference type="InterPro" id="IPR001242">
    <property type="entry name" value="Condensation_dom"/>
</dbReference>
<comment type="cofactor">
    <cofactor evidence="1">
        <name>pantetheine 4'-phosphate</name>
        <dbReference type="ChEBI" id="CHEBI:47942"/>
    </cofactor>
</comment>
<dbReference type="Gene3D" id="3.30.300.30">
    <property type="match status" value="3"/>
</dbReference>
<dbReference type="PROSITE" id="PS00012">
    <property type="entry name" value="PHOSPHOPANTETHEINE"/>
    <property type="match status" value="1"/>
</dbReference>
<dbReference type="Gene3D" id="3.30.559.30">
    <property type="entry name" value="Nonribosomal peptide synthetase, condensation domain"/>
    <property type="match status" value="2"/>
</dbReference>
<evidence type="ECO:0000256" key="3">
    <source>
        <dbReference type="ARBA" id="ARBA00022450"/>
    </source>
</evidence>
<feature type="domain" description="Carrier" evidence="8">
    <location>
        <begin position="2632"/>
        <end position="2705"/>
    </location>
</feature>